<keyword evidence="2" id="KW-1185">Reference proteome</keyword>
<evidence type="ECO:0000313" key="2">
    <source>
        <dbReference type="Proteomes" id="UP000321436"/>
    </source>
</evidence>
<dbReference type="OrthoDB" id="672220at2"/>
<comment type="caution">
    <text evidence="1">The sequence shown here is derived from an EMBL/GenBank/DDBJ whole genome shotgun (WGS) entry which is preliminary data.</text>
</comment>
<dbReference type="RefSeq" id="WP_146867180.1">
    <property type="nucleotide sequence ID" value="NZ_BKAU01000007.1"/>
</dbReference>
<gene>
    <name evidence="1" type="ORF">CCY01nite_48210</name>
</gene>
<organism evidence="1 2">
    <name type="scientific">Chitinophaga cymbidii</name>
    <dbReference type="NCBI Taxonomy" id="1096750"/>
    <lineage>
        <taxon>Bacteria</taxon>
        <taxon>Pseudomonadati</taxon>
        <taxon>Bacteroidota</taxon>
        <taxon>Chitinophagia</taxon>
        <taxon>Chitinophagales</taxon>
        <taxon>Chitinophagaceae</taxon>
        <taxon>Chitinophaga</taxon>
    </lineage>
</organism>
<name>A0A512RS88_9BACT</name>
<dbReference type="AlphaFoldDB" id="A0A512RS88"/>
<evidence type="ECO:0000313" key="1">
    <source>
        <dbReference type="EMBL" id="GEP98561.1"/>
    </source>
</evidence>
<dbReference type="EMBL" id="BKAU01000007">
    <property type="protein sequence ID" value="GEP98561.1"/>
    <property type="molecule type" value="Genomic_DNA"/>
</dbReference>
<accession>A0A512RS88</accession>
<protein>
    <submittedName>
        <fullName evidence="1">Uncharacterized protein</fullName>
    </submittedName>
</protein>
<dbReference type="Proteomes" id="UP000321436">
    <property type="component" value="Unassembled WGS sequence"/>
</dbReference>
<proteinExistence type="predicted"/>
<reference evidence="1 2" key="1">
    <citation type="submission" date="2019-07" db="EMBL/GenBank/DDBJ databases">
        <title>Whole genome shotgun sequence of Chitinophaga cymbidii NBRC 109752.</title>
        <authorList>
            <person name="Hosoyama A."/>
            <person name="Uohara A."/>
            <person name="Ohji S."/>
            <person name="Ichikawa N."/>
        </authorList>
    </citation>
    <scope>NUCLEOTIDE SEQUENCE [LARGE SCALE GENOMIC DNA]</scope>
    <source>
        <strain evidence="1 2">NBRC 109752</strain>
    </source>
</reference>
<sequence>MNFAQTGPVNRVAEALSLYAIQEAQSIAANPAGWKQDASGLDLKIRFYEGIAAAAYPHPSKAERSTLRFVRHQIRRMSAMKYPTPFRRLIYHPVSIFLRDIMLQRRQGFRQTETQIRHTMRNELRTLNHHAVQQSLNDHGFRLPVETILRKMMAQEMPQFHFRYADPARCKNTEFVLHFAKVPGSDFYYFHSFDAAARPDLQSMLNRPAGAVQQSFDLYAGKSFSATDAAALVNGGFVAHIEDGYEKWYSLDTAGQHLPGQVPLIIHSFDLEAELKKLPMKPLSATQSTNLIRALREGQARSVELQIDGRGVRCKIQAAPQSRALAIYDERGRRITIASTTKKNTDAKASLENGLRVLSDIENTLTVDKKKRKIGK</sequence>